<dbReference type="InterPro" id="IPR001024">
    <property type="entry name" value="PLAT/LH2_dom"/>
</dbReference>
<feature type="transmembrane region" description="Helical" evidence="9">
    <location>
        <begin position="1731"/>
        <end position="1753"/>
    </location>
</feature>
<feature type="transmembrane region" description="Helical" evidence="9">
    <location>
        <begin position="1621"/>
        <end position="1642"/>
    </location>
</feature>
<dbReference type="InterPro" id="IPR002859">
    <property type="entry name" value="PKD/REJ-like"/>
</dbReference>
<keyword evidence="4" id="KW-0677">Repeat</keyword>
<dbReference type="PANTHER" id="PTHR10877">
    <property type="entry name" value="POLYCYSTIN FAMILY MEMBER"/>
    <property type="match status" value="1"/>
</dbReference>
<dbReference type="Proteomes" id="UP000663860">
    <property type="component" value="Unassembled WGS sequence"/>
</dbReference>
<evidence type="ECO:0000256" key="3">
    <source>
        <dbReference type="ARBA" id="ARBA00022692"/>
    </source>
</evidence>
<dbReference type="InterPro" id="IPR036392">
    <property type="entry name" value="PLAT/LH2_dom_sf"/>
</dbReference>
<gene>
    <name evidence="12" type="ORF">IZO911_LOCUS33386</name>
    <name evidence="13" type="ORF">KXQ929_LOCUS7298</name>
</gene>
<dbReference type="FunFam" id="2.60.60.20:FF:000022">
    <property type="entry name" value="Uncharacterized protein"/>
    <property type="match status" value="1"/>
</dbReference>
<comment type="subcellular location">
    <subcellularLocation>
        <location evidence="1">Membrane</location>
        <topology evidence="1">Multi-pass membrane protein</topology>
    </subcellularLocation>
</comment>
<evidence type="ECO:0000256" key="6">
    <source>
        <dbReference type="ARBA" id="ARBA00023136"/>
    </source>
</evidence>
<dbReference type="SUPFAM" id="SSF49723">
    <property type="entry name" value="Lipase/lipooxygenase domain (PLAT/LH2 domain)"/>
    <property type="match status" value="1"/>
</dbReference>
<dbReference type="Gene3D" id="2.120.10.30">
    <property type="entry name" value="TolB, C-terminal domain"/>
    <property type="match status" value="2"/>
</dbReference>
<evidence type="ECO:0000313" key="12">
    <source>
        <dbReference type="EMBL" id="CAF1288671.1"/>
    </source>
</evidence>
<evidence type="ECO:0000256" key="8">
    <source>
        <dbReference type="PROSITE-ProRule" id="PRU00504"/>
    </source>
</evidence>
<evidence type="ECO:0000256" key="9">
    <source>
        <dbReference type="SAM" id="Phobius"/>
    </source>
</evidence>
<feature type="transmembrane region" description="Helical" evidence="9">
    <location>
        <begin position="1415"/>
        <end position="1435"/>
    </location>
</feature>
<feature type="transmembrane region" description="Helical" evidence="9">
    <location>
        <begin position="1671"/>
        <end position="1692"/>
    </location>
</feature>
<dbReference type="SUPFAM" id="SSF101898">
    <property type="entry name" value="NHL repeat"/>
    <property type="match status" value="1"/>
</dbReference>
<feature type="repeat" description="NHL" evidence="8">
    <location>
        <begin position="264"/>
        <end position="307"/>
    </location>
</feature>
<keyword evidence="5 9" id="KW-1133">Transmembrane helix</keyword>
<comment type="caution">
    <text evidence="7">Lacks conserved residue(s) required for the propagation of feature annotation.</text>
</comment>
<evidence type="ECO:0000256" key="1">
    <source>
        <dbReference type="ARBA" id="ARBA00004141"/>
    </source>
</evidence>
<evidence type="ECO:0000256" key="5">
    <source>
        <dbReference type="ARBA" id="ARBA00022989"/>
    </source>
</evidence>
<dbReference type="GO" id="GO:0005262">
    <property type="term" value="F:calcium channel activity"/>
    <property type="evidence" value="ECO:0007669"/>
    <property type="project" value="TreeGrafter"/>
</dbReference>
<dbReference type="InterPro" id="IPR046791">
    <property type="entry name" value="Polycystin_dom"/>
</dbReference>
<feature type="repeat" description="NHL" evidence="8">
    <location>
        <begin position="181"/>
        <end position="209"/>
    </location>
</feature>
<dbReference type="Pfam" id="PF01477">
    <property type="entry name" value="PLAT"/>
    <property type="match status" value="1"/>
</dbReference>
<dbReference type="EMBL" id="CAJOBB010000296">
    <property type="protein sequence ID" value="CAF3642829.1"/>
    <property type="molecule type" value="Genomic_DNA"/>
</dbReference>
<reference evidence="12" key="1">
    <citation type="submission" date="2021-02" db="EMBL/GenBank/DDBJ databases">
        <authorList>
            <person name="Nowell W R."/>
        </authorList>
    </citation>
    <scope>NUCLEOTIDE SEQUENCE</scope>
</reference>
<keyword evidence="6 9" id="KW-0472">Membrane</keyword>
<evidence type="ECO:0000259" key="11">
    <source>
        <dbReference type="PROSITE" id="PS50095"/>
    </source>
</evidence>
<dbReference type="GO" id="GO:0016020">
    <property type="term" value="C:membrane"/>
    <property type="evidence" value="ECO:0007669"/>
    <property type="project" value="UniProtKB-SubCell"/>
</dbReference>
<feature type="signal peptide" evidence="10">
    <location>
        <begin position="1"/>
        <end position="15"/>
    </location>
</feature>
<dbReference type="GO" id="GO:0050982">
    <property type="term" value="P:detection of mechanical stimulus"/>
    <property type="evidence" value="ECO:0007669"/>
    <property type="project" value="TreeGrafter"/>
</dbReference>
<proteinExistence type="inferred from homology"/>
<evidence type="ECO:0000256" key="2">
    <source>
        <dbReference type="ARBA" id="ARBA00007200"/>
    </source>
</evidence>
<dbReference type="CDD" id="cd05819">
    <property type="entry name" value="NHL"/>
    <property type="match status" value="1"/>
</dbReference>
<protein>
    <recommendedName>
        <fullName evidence="11">PLAT domain-containing protein</fullName>
    </recommendedName>
</protein>
<feature type="transmembrane region" description="Helical" evidence="9">
    <location>
        <begin position="1825"/>
        <end position="1842"/>
    </location>
</feature>
<dbReference type="InterPro" id="IPR051223">
    <property type="entry name" value="Polycystin"/>
</dbReference>
<evidence type="ECO:0000256" key="10">
    <source>
        <dbReference type="SAM" id="SignalP"/>
    </source>
</evidence>
<dbReference type="Pfam" id="PF20519">
    <property type="entry name" value="Polycystin_dom"/>
    <property type="match status" value="1"/>
</dbReference>
<evidence type="ECO:0000313" key="14">
    <source>
        <dbReference type="Proteomes" id="UP000663860"/>
    </source>
</evidence>
<evidence type="ECO:0000313" key="13">
    <source>
        <dbReference type="EMBL" id="CAF3642829.1"/>
    </source>
</evidence>
<dbReference type="SMART" id="SM00308">
    <property type="entry name" value="LH2"/>
    <property type="match status" value="1"/>
</dbReference>
<evidence type="ECO:0000256" key="7">
    <source>
        <dbReference type="PROSITE-ProRule" id="PRU00152"/>
    </source>
</evidence>
<feature type="chain" id="PRO_5035603929" description="PLAT domain-containing protein" evidence="10">
    <location>
        <begin position="16"/>
        <end position="1975"/>
    </location>
</feature>
<sequence length="1975" mass="224215">MGIWLFIIIIGQVSAFSYNLPKFCSNASWNLNATTFTNITTVGAYPTAIFINTNNTIYVANRANNKIQIWFNNSIAPTQTIYGGLSQPYSFFVTTNGDVYVDNGALNHRVDKWTSNGNASVPVVNVNTSCYGLFVDTNDTLYCSMYNFHQVVKRWLNDNSSTLTTVGGTGTAGNTSPMLHNPCGIYVNANFDLYVADSYNNRIQLFQSGQLNGNTVAGTGSITPTISLSFPTEIVLDADNYLFIADYLNNRIVGSDLNGFRCLVGCSGSSGSAPNQLSNPASLSFDSYGNIIVTDLGNSRIQKFILSTNSCNEITSTVKPITTENPTEQITSTQKINSTEQITTSKTLITNQTCFSPKITLIPSTSTLSSPIQFRRSQDFYIVSLIELNCNNSISIITHWTIKNCTSICSNQIQVDSTIITTSTELYIPARTLVYGLYELKLTVAMVNMSSLTSTSSVYVQITPSGITANLIQYGTSMITRGTQQDLQFDPGTYSIDRDNNVLNATDWIYEYYCRIYGLYMFPNLQGSLLSIDDLRNDSSNPSCLSNRTGWKFSNSIKSSLTILSNSLQSNRTYQFMVYMENRRNSSLQATGYVLVKVEDTHPQMILISCVIWTLCIPNLEFQLLNPTTQVALFSICNGNCTIIQNITWNIYFGTMNSSLNYTKWISFNQTSSYENIWFFGMNTSNFTATNQLFLSNPQINIWRFEVIYTFPSEISSSSLNFIINQPPINGSCSITPLNGTTSSLFDISCPNWFDEDDIKDYSIYSWTNNFSEQTIIAYSLVSTFQVRLPLGDDQTSFVHLTVYIRDTLDCITKFNLSSVTVISDSIGIMNLINDIQNSSNQLTTNPIIQLLASGNQNIVAQVITSLSQQFNKMNNENTDQAISNGVPSTSISISSLEDQNIQGSSILLNKSALIEFNNKLNMYANTREYLMQFITKLVITNSYSIQLQSSLLAQLTKATNQLTRTTLKSVSDKCYQLAVVLNSIKTNIPYEDVQSAATQLIQCAANLLSAVNGPLQQRISILDSDSTQATTFPSDYDTDLDFAWSNLNLFADGNDFSWGTIQKNRNIYYQKQLANQITNQMNNLKSLLTSSLNIYLNIGQNILINTSQVFMSLETKANEFLSNKFTQSISNAQIQVPQNLNLTHNSKISIRSLIEPLASYDNTTYTNLSRLVTFSILDENENEVSIQTNMSHPIEIIIPRDPNIIIPPMILQNVTSMNSTPHNQLFDLHYLNITSSLSISIHFEIQSLNISLAYLFIYKFDQLPQLNTSINSIDGWTLFCPLNLSNETLYKYFIDNQQTFDHQSIIYGLRELNSTEMINTCSNTSTSSPPITDQRFNFTSNYQLRIYTSGCYYLDKNNQWKSDGLTVGPLTNHYETQCFSTHLTSFAGGFIILPESINWNYVFANADFMKNKTIYLTVICVSVIYIILIIYARFKDKKDLEKLGVTPLPDNHQSDQYLYQTIVFTGQRQNAGTNSNVHFIVYGDNDEAHIRTLADSQRKILQRGGIDSFIMAVPESLGLLNCIRIWHDNTGKGSSSSSWFLKYIIIRDLQTMEKFYFICQRWFAVEKDDAKIERILLVAGDIEKQKFSYILSKKAYHSVSDGHLWFSIFSRPPSNQFTRVQRCTCCFVLFFISMLLNIMYYDLSTEAKTNNSTNTASLSFGSFYLNSQQVIIGIVVELFALIPSLLIVQLFRRLQSRKKQISPLHQTLYKIKPDLNINEEKVKKKFSLSFPWWCIFVAYGLCIILVDLSIILTQPLKIIALAIFFACFCQNSSDDKEANEYLDNDEEYLHLIKNSLFTYRQPIHVDRLNETERNPARIERLKEILLYLCFITVLYIIIYSNRDLNSFLQVNHSRKFFFNSRQIDYDHWNWLENNFIENIRAQQWYNNDPPRNLSGFINDKSNRLISWATMRQLRVKSTLCQVQNEITSTCQYGYNFYNEDKYFYKPGWKNEIIQNYSSAISQSFQYSTSEDLNT</sequence>
<dbReference type="PROSITE" id="PS50095">
    <property type="entry name" value="PLAT"/>
    <property type="match status" value="1"/>
</dbReference>
<dbReference type="PANTHER" id="PTHR10877:SF194">
    <property type="entry name" value="LOCATION OF VULVA DEFECTIVE 1"/>
    <property type="match status" value="1"/>
</dbReference>
<dbReference type="Proteomes" id="UP000663868">
    <property type="component" value="Unassembled WGS sequence"/>
</dbReference>
<dbReference type="EMBL" id="CAJNOE010000611">
    <property type="protein sequence ID" value="CAF1288671.1"/>
    <property type="molecule type" value="Genomic_DNA"/>
</dbReference>
<dbReference type="InterPro" id="IPR011042">
    <property type="entry name" value="6-blade_b-propeller_TolB-like"/>
</dbReference>
<comment type="caution">
    <text evidence="12">The sequence shown here is derived from an EMBL/GenBank/DDBJ whole genome shotgun (WGS) entry which is preliminary data.</text>
</comment>
<keyword evidence="10" id="KW-0732">Signal</keyword>
<dbReference type="PROSITE" id="PS51125">
    <property type="entry name" value="NHL"/>
    <property type="match status" value="2"/>
</dbReference>
<dbReference type="Pfam" id="PF02010">
    <property type="entry name" value="REJ"/>
    <property type="match status" value="1"/>
</dbReference>
<comment type="similarity">
    <text evidence="2">Belongs to the polycystin family.</text>
</comment>
<keyword evidence="3 9" id="KW-0812">Transmembrane</keyword>
<feature type="domain" description="PLAT" evidence="11">
    <location>
        <begin position="1458"/>
        <end position="1578"/>
    </location>
</feature>
<evidence type="ECO:0000256" key="4">
    <source>
        <dbReference type="ARBA" id="ARBA00022737"/>
    </source>
</evidence>
<dbReference type="InterPro" id="IPR001258">
    <property type="entry name" value="NHL_repeat"/>
</dbReference>
<dbReference type="Gene3D" id="2.40.180.10">
    <property type="entry name" value="Catalase core domain"/>
    <property type="match status" value="1"/>
</dbReference>
<organism evidence="12 14">
    <name type="scientific">Adineta steineri</name>
    <dbReference type="NCBI Taxonomy" id="433720"/>
    <lineage>
        <taxon>Eukaryota</taxon>
        <taxon>Metazoa</taxon>
        <taxon>Spiralia</taxon>
        <taxon>Gnathifera</taxon>
        <taxon>Rotifera</taxon>
        <taxon>Eurotatoria</taxon>
        <taxon>Bdelloidea</taxon>
        <taxon>Adinetida</taxon>
        <taxon>Adinetidae</taxon>
        <taxon>Adineta</taxon>
    </lineage>
</organism>
<name>A0A815CK85_9BILA</name>
<accession>A0A815CK85</accession>